<feature type="domain" description="ABC transporter" evidence="9">
    <location>
        <begin position="354"/>
        <end position="575"/>
    </location>
</feature>
<feature type="transmembrane region" description="Helical" evidence="8">
    <location>
        <begin position="20"/>
        <end position="42"/>
    </location>
</feature>
<dbReference type="PROSITE" id="PS50893">
    <property type="entry name" value="ABC_TRANSPORTER_2"/>
    <property type="match status" value="1"/>
</dbReference>
<evidence type="ECO:0000259" key="9">
    <source>
        <dbReference type="PROSITE" id="PS50893"/>
    </source>
</evidence>
<dbReference type="InterPro" id="IPR027417">
    <property type="entry name" value="P-loop_NTPase"/>
</dbReference>
<gene>
    <name evidence="11" type="ORF">LXT13_27010</name>
</gene>
<evidence type="ECO:0000313" key="11">
    <source>
        <dbReference type="EMBL" id="MCE4558043.1"/>
    </source>
</evidence>
<dbReference type="SUPFAM" id="SSF90123">
    <property type="entry name" value="ABC transporter transmembrane region"/>
    <property type="match status" value="1"/>
</dbReference>
<dbReference type="InterPro" id="IPR011527">
    <property type="entry name" value="ABC1_TM_dom"/>
</dbReference>
<dbReference type="PROSITE" id="PS50929">
    <property type="entry name" value="ABC_TM1F"/>
    <property type="match status" value="1"/>
</dbReference>
<keyword evidence="5 11" id="KW-0067">ATP-binding</keyword>
<keyword evidence="4" id="KW-0547">Nucleotide-binding</keyword>
<protein>
    <submittedName>
        <fullName evidence="11">ABC transporter ATP-binding protein/permease</fullName>
    </submittedName>
</protein>
<dbReference type="PROSITE" id="PS00211">
    <property type="entry name" value="ABC_TRANSPORTER_1"/>
    <property type="match status" value="1"/>
</dbReference>
<feature type="transmembrane region" description="Helical" evidence="8">
    <location>
        <begin position="144"/>
        <end position="166"/>
    </location>
</feature>
<dbReference type="Proteomes" id="UP001200741">
    <property type="component" value="Unassembled WGS sequence"/>
</dbReference>
<dbReference type="GO" id="GO:0005524">
    <property type="term" value="F:ATP binding"/>
    <property type="evidence" value="ECO:0007669"/>
    <property type="project" value="UniProtKB-KW"/>
</dbReference>
<dbReference type="InterPro" id="IPR003593">
    <property type="entry name" value="AAA+_ATPase"/>
</dbReference>
<evidence type="ECO:0000256" key="8">
    <source>
        <dbReference type="SAM" id="Phobius"/>
    </source>
</evidence>
<keyword evidence="12" id="KW-1185">Reference proteome</keyword>
<evidence type="ECO:0000313" key="12">
    <source>
        <dbReference type="Proteomes" id="UP001200741"/>
    </source>
</evidence>
<keyword evidence="6 8" id="KW-1133">Transmembrane helix</keyword>
<evidence type="ECO:0000256" key="7">
    <source>
        <dbReference type="ARBA" id="ARBA00023136"/>
    </source>
</evidence>
<dbReference type="InterPro" id="IPR003439">
    <property type="entry name" value="ABC_transporter-like_ATP-bd"/>
</dbReference>
<organism evidence="11 12">
    <name type="scientific">Pelomonas cellulosilytica</name>
    <dbReference type="NCBI Taxonomy" id="2906762"/>
    <lineage>
        <taxon>Bacteria</taxon>
        <taxon>Pseudomonadati</taxon>
        <taxon>Pseudomonadota</taxon>
        <taxon>Betaproteobacteria</taxon>
        <taxon>Burkholderiales</taxon>
        <taxon>Sphaerotilaceae</taxon>
        <taxon>Roseateles</taxon>
    </lineage>
</organism>
<proteinExistence type="predicted"/>
<dbReference type="Gene3D" id="3.40.50.300">
    <property type="entry name" value="P-loop containing nucleotide triphosphate hydrolases"/>
    <property type="match status" value="1"/>
</dbReference>
<dbReference type="InterPro" id="IPR017871">
    <property type="entry name" value="ABC_transporter-like_CS"/>
</dbReference>
<comment type="subcellular location">
    <subcellularLocation>
        <location evidence="1">Cell membrane</location>
        <topology evidence="1">Multi-pass membrane protein</topology>
    </subcellularLocation>
</comment>
<dbReference type="Pfam" id="PF00005">
    <property type="entry name" value="ABC_tran"/>
    <property type="match status" value="1"/>
</dbReference>
<dbReference type="SMART" id="SM00382">
    <property type="entry name" value="AAA"/>
    <property type="match status" value="1"/>
</dbReference>
<dbReference type="Pfam" id="PF00664">
    <property type="entry name" value="ABC_membrane"/>
    <property type="match status" value="1"/>
</dbReference>
<dbReference type="EMBL" id="JAJTWU010000016">
    <property type="protein sequence ID" value="MCE4558043.1"/>
    <property type="molecule type" value="Genomic_DNA"/>
</dbReference>
<feature type="transmembrane region" description="Helical" evidence="8">
    <location>
        <begin position="62"/>
        <end position="87"/>
    </location>
</feature>
<feature type="transmembrane region" description="Helical" evidence="8">
    <location>
        <begin position="271"/>
        <end position="301"/>
    </location>
</feature>
<dbReference type="PANTHER" id="PTHR24221:SF654">
    <property type="entry name" value="ATP-BINDING CASSETTE SUB-FAMILY B MEMBER 6"/>
    <property type="match status" value="1"/>
</dbReference>
<evidence type="ECO:0000259" key="10">
    <source>
        <dbReference type="PROSITE" id="PS50929"/>
    </source>
</evidence>
<reference evidence="11 12" key="1">
    <citation type="submission" date="2021-12" db="EMBL/GenBank/DDBJ databases">
        <title>Genome seq of P8.</title>
        <authorList>
            <person name="Seo T."/>
        </authorList>
    </citation>
    <scope>NUCLEOTIDE SEQUENCE [LARGE SCALE GENOMIC DNA]</scope>
    <source>
        <strain evidence="11 12">P8</strain>
    </source>
</reference>
<evidence type="ECO:0000256" key="2">
    <source>
        <dbReference type="ARBA" id="ARBA00022475"/>
    </source>
</evidence>
<dbReference type="PANTHER" id="PTHR24221">
    <property type="entry name" value="ATP-BINDING CASSETTE SUB-FAMILY B"/>
    <property type="match status" value="1"/>
</dbReference>
<feature type="transmembrane region" description="Helical" evidence="8">
    <location>
        <begin position="172"/>
        <end position="190"/>
    </location>
</feature>
<keyword evidence="7 8" id="KW-0472">Membrane</keyword>
<dbReference type="SUPFAM" id="SSF52540">
    <property type="entry name" value="P-loop containing nucleoside triphosphate hydrolases"/>
    <property type="match status" value="1"/>
</dbReference>
<name>A0ABS8Y4B8_9BURK</name>
<evidence type="ECO:0000256" key="4">
    <source>
        <dbReference type="ARBA" id="ARBA00022741"/>
    </source>
</evidence>
<sequence>MMIRLWRAIEPRRRQQFVGLLALMFVGSLTEVVSIGAVLPFLGALASPERVFEQPALKPMLLGLGVTSAQQVILPLTIAFCAASLLAGGMRVLVLRLSLGYAFGLGLDLSTEVYRRTLHQPYAVHVARNSSKVINGIAIKTSEVIFYVIVPAMTLVSAALMSLAIIATLANIVPLTALASFAVFGVLYAAMVKLLRRRLKDNSEIISRESTHAIQHLQEGLGGIRDILLDGTQESFVTKFRRTDVALRTAQRDNSFVSLSPRHMMESAGMVLIALIAYGFTQSGAGVAAVIPMLAALALGLQRLLPALQQLYHSLSTIHGAEDSLREMLHLLDQRLPAEKAATTERALGFEREIRMRGLGFRYSEQAPWILDDQDLVISKGARVGFVGETGSGKSTLLDIIMGLLHPTRGELLVDDIPVTEANVAAWRPRIAHVPQDIFLTDGTVWENIAFGVPRDRIDEAAVRNAASLAQIGPTIESWSQGFDTIVGERGVQLSGGQRQRIGIARALYKQADVFVFDEATSALDSATEEAVMRAIEQMDKRITILIIAHRLTTLKNCDRIVELKRPSEEITLPAAG</sequence>
<feature type="domain" description="ABC transmembrane type-1" evidence="10">
    <location>
        <begin position="18"/>
        <end position="320"/>
    </location>
</feature>
<evidence type="ECO:0000256" key="5">
    <source>
        <dbReference type="ARBA" id="ARBA00022840"/>
    </source>
</evidence>
<keyword evidence="2" id="KW-1003">Cell membrane</keyword>
<dbReference type="RefSeq" id="WP_233375443.1">
    <property type="nucleotide sequence ID" value="NZ_JAJTWU010000016.1"/>
</dbReference>
<dbReference type="InterPro" id="IPR039421">
    <property type="entry name" value="Type_1_exporter"/>
</dbReference>
<evidence type="ECO:0000256" key="1">
    <source>
        <dbReference type="ARBA" id="ARBA00004651"/>
    </source>
</evidence>
<evidence type="ECO:0000256" key="6">
    <source>
        <dbReference type="ARBA" id="ARBA00022989"/>
    </source>
</evidence>
<dbReference type="InterPro" id="IPR036640">
    <property type="entry name" value="ABC1_TM_sf"/>
</dbReference>
<dbReference type="Gene3D" id="1.20.1560.10">
    <property type="entry name" value="ABC transporter type 1, transmembrane domain"/>
    <property type="match status" value="1"/>
</dbReference>
<keyword evidence="3 8" id="KW-0812">Transmembrane</keyword>
<accession>A0ABS8Y4B8</accession>
<evidence type="ECO:0000256" key="3">
    <source>
        <dbReference type="ARBA" id="ARBA00022692"/>
    </source>
</evidence>
<comment type="caution">
    <text evidence="11">The sequence shown here is derived from an EMBL/GenBank/DDBJ whole genome shotgun (WGS) entry which is preliminary data.</text>
</comment>